<organism evidence="2 3">
    <name type="scientific">Vibrio nigripulchritudo SOn1</name>
    <dbReference type="NCBI Taxonomy" id="1238450"/>
    <lineage>
        <taxon>Bacteria</taxon>
        <taxon>Pseudomonadati</taxon>
        <taxon>Pseudomonadota</taxon>
        <taxon>Gammaproteobacteria</taxon>
        <taxon>Vibrionales</taxon>
        <taxon>Vibrionaceae</taxon>
        <taxon>Vibrio</taxon>
    </lineage>
</organism>
<dbReference type="RefSeq" id="WP_022612927.1">
    <property type="nucleotide sequence ID" value="NZ_LK391965.1"/>
</dbReference>
<evidence type="ECO:0000313" key="2">
    <source>
        <dbReference type="EMBL" id="CCO48446.1"/>
    </source>
</evidence>
<evidence type="ECO:0000313" key="3">
    <source>
        <dbReference type="Proteomes" id="UP000018211"/>
    </source>
</evidence>
<keyword evidence="1" id="KW-1133">Transmembrane helix</keyword>
<keyword evidence="1" id="KW-0812">Transmembrane</keyword>
<sequence length="177" mass="19674">MNIKSVNPLQSRAIMLLMIANVLVFGYLLTSKTASPLTEFTPLIINHLSFGDGEIDVSTYNFKAANFVIHFACFGVIMLVLRSFYDRAFHGSFKAARKAKQDEFDKINERVELGKVQSASVENGGFLGTTTSTIETEKGIYRVLGDIGSIEKGVQVSRRQNELYFGLTEGKSYTLKL</sequence>
<name>A0AAV2VUT1_9VIBR</name>
<feature type="transmembrane region" description="Helical" evidence="1">
    <location>
        <begin position="12"/>
        <end position="30"/>
    </location>
</feature>
<comment type="caution">
    <text evidence="2">The sequence shown here is derived from an EMBL/GenBank/DDBJ whole genome shotgun (WGS) entry which is preliminary data.</text>
</comment>
<dbReference type="EMBL" id="CAOF01000146">
    <property type="protein sequence ID" value="CCO48446.1"/>
    <property type="molecule type" value="Genomic_DNA"/>
</dbReference>
<reference evidence="2 3" key="1">
    <citation type="journal article" date="2013" name="ISME J.">
        <title>Comparative genomics of pathogenic lineages of Vibrio nigripulchritudo identifies virulence-associated traits.</title>
        <authorList>
            <person name="Goudenege D."/>
            <person name="Labreuche Y."/>
            <person name="Krin E."/>
            <person name="Ansquer D."/>
            <person name="Mangenot S."/>
            <person name="Calteau A."/>
            <person name="Medigue C."/>
            <person name="Mazel D."/>
            <person name="Polz M.F."/>
            <person name="Le Roux F."/>
        </authorList>
    </citation>
    <scope>NUCLEOTIDE SEQUENCE [LARGE SCALE GENOMIC DNA]</scope>
    <source>
        <strain evidence="2 3">SOn1</strain>
    </source>
</reference>
<keyword evidence="1" id="KW-0472">Membrane</keyword>
<evidence type="ECO:0000256" key="1">
    <source>
        <dbReference type="SAM" id="Phobius"/>
    </source>
</evidence>
<gene>
    <name evidence="2" type="ORF">VIBNISOn1_530015</name>
</gene>
<feature type="transmembrane region" description="Helical" evidence="1">
    <location>
        <begin position="67"/>
        <end position="85"/>
    </location>
</feature>
<accession>A0AAV2VUT1</accession>
<dbReference type="AlphaFoldDB" id="A0AAV2VUT1"/>
<proteinExistence type="predicted"/>
<dbReference type="Proteomes" id="UP000018211">
    <property type="component" value="Unassembled WGS sequence"/>
</dbReference>
<protein>
    <submittedName>
        <fullName evidence="2">Uncharacterized protein</fullName>
    </submittedName>
</protein>